<feature type="compositionally biased region" description="Basic residues" evidence="1">
    <location>
        <begin position="166"/>
        <end position="178"/>
    </location>
</feature>
<accession>A0A518DYZ2</accession>
<evidence type="ECO:0000256" key="1">
    <source>
        <dbReference type="SAM" id="MobiDB-lite"/>
    </source>
</evidence>
<dbReference type="AlphaFoldDB" id="A0A518DYZ2"/>
<evidence type="ECO:0000313" key="4">
    <source>
        <dbReference type="Proteomes" id="UP000317648"/>
    </source>
</evidence>
<feature type="signal peptide" evidence="2">
    <location>
        <begin position="1"/>
        <end position="22"/>
    </location>
</feature>
<gene>
    <name evidence="3" type="ORF">Pla8534_48700</name>
</gene>
<dbReference type="InterPro" id="IPR039329">
    <property type="entry name" value="SIAE"/>
</dbReference>
<keyword evidence="4" id="KW-1185">Reference proteome</keyword>
<reference evidence="3 4" key="1">
    <citation type="submission" date="2019-02" db="EMBL/GenBank/DDBJ databases">
        <title>Deep-cultivation of Planctomycetes and their phenomic and genomic characterization uncovers novel biology.</title>
        <authorList>
            <person name="Wiegand S."/>
            <person name="Jogler M."/>
            <person name="Boedeker C."/>
            <person name="Pinto D."/>
            <person name="Vollmers J."/>
            <person name="Rivas-Marin E."/>
            <person name="Kohn T."/>
            <person name="Peeters S.H."/>
            <person name="Heuer A."/>
            <person name="Rast P."/>
            <person name="Oberbeckmann S."/>
            <person name="Bunk B."/>
            <person name="Jeske O."/>
            <person name="Meyerdierks A."/>
            <person name="Storesund J.E."/>
            <person name="Kallscheuer N."/>
            <person name="Luecker S."/>
            <person name="Lage O.M."/>
            <person name="Pohl T."/>
            <person name="Merkel B.J."/>
            <person name="Hornburger P."/>
            <person name="Mueller R.-W."/>
            <person name="Bruemmer F."/>
            <person name="Labrenz M."/>
            <person name="Spormann A.M."/>
            <person name="Op den Camp H."/>
            <person name="Overmann J."/>
            <person name="Amann R."/>
            <person name="Jetten M.S.M."/>
            <person name="Mascher T."/>
            <person name="Medema M.H."/>
            <person name="Devos D.P."/>
            <person name="Kaster A.-K."/>
            <person name="Ovreas L."/>
            <person name="Rohde M."/>
            <person name="Galperin M.Y."/>
            <person name="Jogler C."/>
        </authorList>
    </citation>
    <scope>NUCLEOTIDE SEQUENCE [LARGE SCALE GENOMIC DNA]</scope>
    <source>
        <strain evidence="3 4">Pla85_3_4</strain>
    </source>
</reference>
<keyword evidence="2" id="KW-0732">Signal</keyword>
<dbReference type="GO" id="GO:0001681">
    <property type="term" value="F:sialate O-acetylesterase activity"/>
    <property type="evidence" value="ECO:0007669"/>
    <property type="project" value="InterPro"/>
</dbReference>
<dbReference type="PANTHER" id="PTHR22901:SF0">
    <property type="entry name" value="SIALATE O-ACETYLESTERASE"/>
    <property type="match status" value="1"/>
</dbReference>
<feature type="region of interest" description="Disordered" evidence="1">
    <location>
        <begin position="156"/>
        <end position="178"/>
    </location>
</feature>
<evidence type="ECO:0008006" key="5">
    <source>
        <dbReference type="Google" id="ProtNLM"/>
    </source>
</evidence>
<evidence type="ECO:0000313" key="3">
    <source>
        <dbReference type="EMBL" id="QDU97044.1"/>
    </source>
</evidence>
<dbReference type="SUPFAM" id="SSF52266">
    <property type="entry name" value="SGNH hydrolase"/>
    <property type="match status" value="1"/>
</dbReference>
<proteinExistence type="predicted"/>
<dbReference type="EMBL" id="CP036433">
    <property type="protein sequence ID" value="QDU97044.1"/>
    <property type="molecule type" value="Genomic_DNA"/>
</dbReference>
<sequence length="178" mass="19067" precursor="true">MKTKPMAASLLIVLATVIGADAAEPLRLAGIFADHMVLQREQPIPVWGWANKDATVKADFAGQRAETKAAADGSWSVALKPLAANSKEASLQVESGSETVVIRDVLVGEVWHASGQSNMAMNVGAMARELKNVNADIAAADLPSLRFCRINEPESAQPLIDLPNPHPRRRRRLASAGR</sequence>
<dbReference type="GO" id="GO:0005975">
    <property type="term" value="P:carbohydrate metabolic process"/>
    <property type="evidence" value="ECO:0007669"/>
    <property type="project" value="TreeGrafter"/>
</dbReference>
<feature type="chain" id="PRO_5021733714" description="Sialate O-acetylesterase domain-containing protein" evidence="2">
    <location>
        <begin position="23"/>
        <end position="178"/>
    </location>
</feature>
<dbReference type="KEGG" id="lcre:Pla8534_48700"/>
<organism evidence="3 4">
    <name type="scientific">Lignipirellula cremea</name>
    <dbReference type="NCBI Taxonomy" id="2528010"/>
    <lineage>
        <taxon>Bacteria</taxon>
        <taxon>Pseudomonadati</taxon>
        <taxon>Planctomycetota</taxon>
        <taxon>Planctomycetia</taxon>
        <taxon>Pirellulales</taxon>
        <taxon>Pirellulaceae</taxon>
        <taxon>Lignipirellula</taxon>
    </lineage>
</organism>
<dbReference type="Proteomes" id="UP000317648">
    <property type="component" value="Chromosome"/>
</dbReference>
<protein>
    <recommendedName>
        <fullName evidence="5">Sialate O-acetylesterase domain-containing protein</fullName>
    </recommendedName>
</protein>
<dbReference type="PANTHER" id="PTHR22901">
    <property type="entry name" value="SIALATE O-ACETYLESTERASE"/>
    <property type="match status" value="1"/>
</dbReference>
<name>A0A518DYZ2_9BACT</name>
<evidence type="ECO:0000256" key="2">
    <source>
        <dbReference type="SAM" id="SignalP"/>
    </source>
</evidence>